<organism evidence="2 3">
    <name type="scientific">Mesoterricola sediminis</name>
    <dbReference type="NCBI Taxonomy" id="2927980"/>
    <lineage>
        <taxon>Bacteria</taxon>
        <taxon>Pseudomonadati</taxon>
        <taxon>Acidobacteriota</taxon>
        <taxon>Holophagae</taxon>
        <taxon>Holophagales</taxon>
        <taxon>Holophagaceae</taxon>
        <taxon>Mesoterricola</taxon>
    </lineage>
</organism>
<dbReference type="RefSeq" id="WP_243346572.1">
    <property type="nucleotide sequence ID" value="NZ_AP027081.1"/>
</dbReference>
<dbReference type="AlphaFoldDB" id="A0AA48GW55"/>
<evidence type="ECO:0000313" key="3">
    <source>
        <dbReference type="Proteomes" id="UP001228113"/>
    </source>
</evidence>
<evidence type="ECO:0000259" key="1">
    <source>
        <dbReference type="Pfam" id="PF10105"/>
    </source>
</evidence>
<gene>
    <name evidence="2" type="ORF">METESE_23420</name>
</gene>
<dbReference type="Pfam" id="PF10105">
    <property type="entry name" value="DUF2344"/>
    <property type="match status" value="1"/>
</dbReference>
<evidence type="ECO:0000313" key="2">
    <source>
        <dbReference type="EMBL" id="BDU77384.1"/>
    </source>
</evidence>
<name>A0AA48GW55_9BACT</name>
<reference evidence="2" key="1">
    <citation type="journal article" date="2023" name="Int. J. Syst. Evol. Microbiol.">
        <title>Mesoterricola silvestris gen. nov., sp. nov., Mesoterricola sediminis sp. nov., Geothrix oryzae sp. nov., Geothrix edaphica sp. nov., Geothrix rubra sp. nov., and Geothrix limicola sp. nov., six novel members of Acidobacteriota isolated from soils.</title>
        <authorList>
            <person name="Itoh H."/>
            <person name="Sugisawa Y."/>
            <person name="Mise K."/>
            <person name="Xu Z."/>
            <person name="Kuniyasu M."/>
            <person name="Ushijima N."/>
            <person name="Kawano K."/>
            <person name="Kobayashi E."/>
            <person name="Shiratori Y."/>
            <person name="Masuda Y."/>
            <person name="Senoo K."/>
        </authorList>
    </citation>
    <scope>NUCLEOTIDE SEQUENCE</scope>
    <source>
        <strain evidence="2">W786</strain>
    </source>
</reference>
<proteinExistence type="predicted"/>
<accession>A0AA48GW55</accession>
<feature type="domain" description="DUF2344" evidence="1">
    <location>
        <begin position="110"/>
        <end position="268"/>
    </location>
</feature>
<sequence length="347" mass="37343">MTQAPRASATPVLSALQAAVTGEVPPADVLEGWLAGLVQEGTAEHALALSRPRAGDPAWDDFRRRLKAQVAANRGRRMAGWQNDPRRRKVRVRFSVDAPASDLHPPALLASLARAFLDAGLPLAMGLEKVPRPALVLGHPLPQGVAGRGEWVDVGLDREPGLPLGELPALLDAHAPAGVAFLDAALVPTYASPVADLCRSALWRWACPGPEREAAEGRTGAFLAAESFAMEKAGKTGGQKGLKRVEIRSLVEDMAWADGGLVFRTAIRQGQALNPRKLLAAILGREPAEVLGLERLELALDEDPRLLEAERYAPKLHNMFEDAVLLESGPNIRIVDEDDDEPIRLHD</sequence>
<dbReference type="KEGG" id="msea:METESE_23420"/>
<protein>
    <recommendedName>
        <fullName evidence="1">DUF2344 domain-containing protein</fullName>
    </recommendedName>
</protein>
<dbReference type="EMBL" id="AP027081">
    <property type="protein sequence ID" value="BDU77384.1"/>
    <property type="molecule type" value="Genomic_DNA"/>
</dbReference>
<dbReference type="Proteomes" id="UP001228113">
    <property type="component" value="Chromosome"/>
</dbReference>
<keyword evidence="3" id="KW-1185">Reference proteome</keyword>
<dbReference type="InterPro" id="IPR018768">
    <property type="entry name" value="DUF2344"/>
</dbReference>